<reference evidence="8" key="1">
    <citation type="journal article" date="2018" name="Nat. Microbiol.">
        <title>Leveraging single-cell genomics to expand the fungal tree of life.</title>
        <authorList>
            <person name="Ahrendt S.R."/>
            <person name="Quandt C.A."/>
            <person name="Ciobanu D."/>
            <person name="Clum A."/>
            <person name="Salamov A."/>
            <person name="Andreopoulos B."/>
            <person name="Cheng J.F."/>
            <person name="Woyke T."/>
            <person name="Pelin A."/>
            <person name="Henrissat B."/>
            <person name="Reynolds N.K."/>
            <person name="Benny G.L."/>
            <person name="Smith M.E."/>
            <person name="James T.Y."/>
            <person name="Grigoriev I.V."/>
        </authorList>
    </citation>
    <scope>NUCLEOTIDE SEQUENCE [LARGE SCALE GENOMIC DNA]</scope>
    <source>
        <strain evidence="8">ATCC 52028</strain>
    </source>
</reference>
<accession>A0A4V1ISY3</accession>
<evidence type="ECO:0000259" key="6">
    <source>
        <dbReference type="Pfam" id="PF01926"/>
    </source>
</evidence>
<dbReference type="InterPro" id="IPR006073">
    <property type="entry name" value="GTP-bd"/>
</dbReference>
<evidence type="ECO:0000313" key="7">
    <source>
        <dbReference type="EMBL" id="RKO95157.1"/>
    </source>
</evidence>
<dbReference type="SUPFAM" id="SSF52540">
    <property type="entry name" value="P-loop containing nucleoside triphosphate hydrolases"/>
    <property type="match status" value="1"/>
</dbReference>
<dbReference type="GO" id="GO:0005829">
    <property type="term" value="C:cytosol"/>
    <property type="evidence" value="ECO:0007669"/>
    <property type="project" value="TreeGrafter"/>
</dbReference>
<feature type="non-terminal residue" evidence="7">
    <location>
        <position position="1"/>
    </location>
</feature>
<organism evidence="7 8">
    <name type="scientific">Caulochytrium protostelioides</name>
    <dbReference type="NCBI Taxonomy" id="1555241"/>
    <lineage>
        <taxon>Eukaryota</taxon>
        <taxon>Fungi</taxon>
        <taxon>Fungi incertae sedis</taxon>
        <taxon>Chytridiomycota</taxon>
        <taxon>Chytridiomycota incertae sedis</taxon>
        <taxon>Chytridiomycetes</taxon>
        <taxon>Caulochytriales</taxon>
        <taxon>Caulochytriaceae</taxon>
        <taxon>Caulochytrium</taxon>
    </lineage>
</organism>
<evidence type="ECO:0000256" key="1">
    <source>
        <dbReference type="ARBA" id="ARBA00022490"/>
    </source>
</evidence>
<feature type="compositionally biased region" description="Basic and acidic residues" evidence="5">
    <location>
        <begin position="64"/>
        <end position="86"/>
    </location>
</feature>
<name>A0A4V1ISY3_9FUNG</name>
<protein>
    <recommendedName>
        <fullName evidence="6">G domain-containing protein</fullName>
    </recommendedName>
</protein>
<dbReference type="PANTHER" id="PTHR45709:SF2">
    <property type="entry name" value="LARGE SUBUNIT GTPASE 1 HOMOLOG"/>
    <property type="match status" value="1"/>
</dbReference>
<feature type="domain" description="G" evidence="6">
    <location>
        <begin position="157"/>
        <end position="209"/>
    </location>
</feature>
<keyword evidence="4" id="KW-0342">GTP-binding</keyword>
<evidence type="ECO:0000256" key="2">
    <source>
        <dbReference type="ARBA" id="ARBA00022741"/>
    </source>
</evidence>
<dbReference type="EMBL" id="ML012796">
    <property type="protein sequence ID" value="RKO95157.1"/>
    <property type="molecule type" value="Genomic_DNA"/>
</dbReference>
<dbReference type="PANTHER" id="PTHR45709">
    <property type="entry name" value="LARGE SUBUNIT GTPASE 1 HOMOLOG-RELATED"/>
    <property type="match status" value="1"/>
</dbReference>
<feature type="region of interest" description="Disordered" evidence="5">
    <location>
        <begin position="111"/>
        <end position="149"/>
    </location>
</feature>
<proteinExistence type="predicted"/>
<evidence type="ECO:0000256" key="5">
    <source>
        <dbReference type="SAM" id="MobiDB-lite"/>
    </source>
</evidence>
<sequence>FFSAGIANEEQTQEKLKAEAEALAAEKAADQAEVDAYKAGYESDDSDEEEEEDKHVAESNADDAAAKEAMDTDDADAKQSTEEAEHTFPGMNTTQVLSALDLHHLIKDLCPPSLSSTPAEPTDDSTAGDAGAEAAAAAHDDRIPASTPAKPVRKRIVGFVGYPNVGKSSTLNALLGAKKVAVAATPGKTKHFQTIHLDDEMILCDCPGL</sequence>
<feature type="compositionally biased region" description="Low complexity" evidence="5">
    <location>
        <begin position="124"/>
        <end position="137"/>
    </location>
</feature>
<evidence type="ECO:0000313" key="8">
    <source>
        <dbReference type="Proteomes" id="UP000268535"/>
    </source>
</evidence>
<evidence type="ECO:0000256" key="4">
    <source>
        <dbReference type="ARBA" id="ARBA00023134"/>
    </source>
</evidence>
<keyword evidence="2" id="KW-0547">Nucleotide-binding</keyword>
<dbReference type="InterPro" id="IPR027417">
    <property type="entry name" value="P-loop_NTPase"/>
</dbReference>
<dbReference type="GO" id="GO:0005525">
    <property type="term" value="F:GTP binding"/>
    <property type="evidence" value="ECO:0007669"/>
    <property type="project" value="UniProtKB-KW"/>
</dbReference>
<feature type="non-terminal residue" evidence="7">
    <location>
        <position position="209"/>
    </location>
</feature>
<dbReference type="GO" id="GO:0003924">
    <property type="term" value="F:GTPase activity"/>
    <property type="evidence" value="ECO:0007669"/>
    <property type="project" value="InterPro"/>
</dbReference>
<gene>
    <name evidence="7" type="ORF">CAUPRSCDRAFT_13106</name>
</gene>
<dbReference type="Gene3D" id="3.40.50.300">
    <property type="entry name" value="P-loop containing nucleotide triphosphate hydrolases"/>
    <property type="match status" value="1"/>
</dbReference>
<feature type="region of interest" description="Disordered" evidence="5">
    <location>
        <begin position="27"/>
        <end position="91"/>
    </location>
</feature>
<dbReference type="PRINTS" id="PR00326">
    <property type="entry name" value="GTP1OBG"/>
</dbReference>
<feature type="compositionally biased region" description="Acidic residues" evidence="5">
    <location>
        <begin position="42"/>
        <end position="52"/>
    </location>
</feature>
<dbReference type="Pfam" id="PF01926">
    <property type="entry name" value="MMR_HSR1"/>
    <property type="match status" value="1"/>
</dbReference>
<keyword evidence="1" id="KW-0963">Cytoplasm</keyword>
<dbReference type="Proteomes" id="UP000268535">
    <property type="component" value="Unassembled WGS sequence"/>
</dbReference>
<evidence type="ECO:0000256" key="3">
    <source>
        <dbReference type="ARBA" id="ARBA00022801"/>
    </source>
</evidence>
<dbReference type="AlphaFoldDB" id="A0A4V1ISY3"/>
<dbReference type="GO" id="GO:0000054">
    <property type="term" value="P:ribosomal subunit export from nucleus"/>
    <property type="evidence" value="ECO:0007669"/>
    <property type="project" value="TreeGrafter"/>
</dbReference>
<dbReference type="InterPro" id="IPR043358">
    <property type="entry name" value="GNL1-like"/>
</dbReference>
<keyword evidence="3" id="KW-0378">Hydrolase</keyword>